<keyword evidence="2" id="KW-1185">Reference proteome</keyword>
<dbReference type="EMBL" id="ML213692">
    <property type="protein sequence ID" value="TFK31971.1"/>
    <property type="molecule type" value="Genomic_DNA"/>
</dbReference>
<name>A0A5C3LT64_9AGAR</name>
<dbReference type="Proteomes" id="UP000308652">
    <property type="component" value="Unassembled WGS sequence"/>
</dbReference>
<dbReference type="AlphaFoldDB" id="A0A5C3LT64"/>
<evidence type="ECO:0000313" key="2">
    <source>
        <dbReference type="Proteomes" id="UP000308652"/>
    </source>
</evidence>
<evidence type="ECO:0000313" key="1">
    <source>
        <dbReference type="EMBL" id="TFK31971.1"/>
    </source>
</evidence>
<organism evidence="1 2">
    <name type="scientific">Crucibulum laeve</name>
    <dbReference type="NCBI Taxonomy" id="68775"/>
    <lineage>
        <taxon>Eukaryota</taxon>
        <taxon>Fungi</taxon>
        <taxon>Dikarya</taxon>
        <taxon>Basidiomycota</taxon>
        <taxon>Agaricomycotina</taxon>
        <taxon>Agaricomycetes</taxon>
        <taxon>Agaricomycetidae</taxon>
        <taxon>Agaricales</taxon>
        <taxon>Agaricineae</taxon>
        <taxon>Nidulariaceae</taxon>
        <taxon>Crucibulum</taxon>
    </lineage>
</organism>
<accession>A0A5C3LT64</accession>
<protein>
    <submittedName>
        <fullName evidence="1">Uncharacterized protein</fullName>
    </submittedName>
</protein>
<sequence>MVSKFIHSLAFKFTPLGPNKSLFLIHLLLKNYNASFSISLTQDRIYDASNCKPMPLPACQHAANLRQTLYMPPLRLSMILWTPVVFNSRLSDADLKRWRRQSTNIFDGGTAPSTHVSGMEHSLPPKRSCHRLFSSVLPPKIIDNTLMCEESPLQP</sequence>
<proteinExistence type="predicted"/>
<gene>
    <name evidence="1" type="ORF">BDQ12DRAFT_65380</name>
</gene>
<reference evidence="1 2" key="1">
    <citation type="journal article" date="2019" name="Nat. Ecol. Evol.">
        <title>Megaphylogeny resolves global patterns of mushroom evolution.</title>
        <authorList>
            <person name="Varga T."/>
            <person name="Krizsan K."/>
            <person name="Foldi C."/>
            <person name="Dima B."/>
            <person name="Sanchez-Garcia M."/>
            <person name="Sanchez-Ramirez S."/>
            <person name="Szollosi G.J."/>
            <person name="Szarkandi J.G."/>
            <person name="Papp V."/>
            <person name="Albert L."/>
            <person name="Andreopoulos W."/>
            <person name="Angelini C."/>
            <person name="Antonin V."/>
            <person name="Barry K.W."/>
            <person name="Bougher N.L."/>
            <person name="Buchanan P."/>
            <person name="Buyck B."/>
            <person name="Bense V."/>
            <person name="Catcheside P."/>
            <person name="Chovatia M."/>
            <person name="Cooper J."/>
            <person name="Damon W."/>
            <person name="Desjardin D."/>
            <person name="Finy P."/>
            <person name="Geml J."/>
            <person name="Haridas S."/>
            <person name="Hughes K."/>
            <person name="Justo A."/>
            <person name="Karasinski D."/>
            <person name="Kautmanova I."/>
            <person name="Kiss B."/>
            <person name="Kocsube S."/>
            <person name="Kotiranta H."/>
            <person name="LaButti K.M."/>
            <person name="Lechner B.E."/>
            <person name="Liimatainen K."/>
            <person name="Lipzen A."/>
            <person name="Lukacs Z."/>
            <person name="Mihaltcheva S."/>
            <person name="Morgado L.N."/>
            <person name="Niskanen T."/>
            <person name="Noordeloos M.E."/>
            <person name="Ohm R.A."/>
            <person name="Ortiz-Santana B."/>
            <person name="Ovrebo C."/>
            <person name="Racz N."/>
            <person name="Riley R."/>
            <person name="Savchenko A."/>
            <person name="Shiryaev A."/>
            <person name="Soop K."/>
            <person name="Spirin V."/>
            <person name="Szebenyi C."/>
            <person name="Tomsovsky M."/>
            <person name="Tulloss R.E."/>
            <person name="Uehling J."/>
            <person name="Grigoriev I.V."/>
            <person name="Vagvolgyi C."/>
            <person name="Papp T."/>
            <person name="Martin F.M."/>
            <person name="Miettinen O."/>
            <person name="Hibbett D.S."/>
            <person name="Nagy L.G."/>
        </authorList>
    </citation>
    <scope>NUCLEOTIDE SEQUENCE [LARGE SCALE GENOMIC DNA]</scope>
    <source>
        <strain evidence="1 2">CBS 166.37</strain>
    </source>
</reference>